<gene>
    <name evidence="3" type="ORF">K431DRAFT_217368</name>
</gene>
<dbReference type="PANTHER" id="PTHR11647:SF1">
    <property type="entry name" value="COLLAPSIN RESPONSE MEDIATOR PROTEIN"/>
    <property type="match status" value="1"/>
</dbReference>
<dbReference type="GO" id="GO:0016810">
    <property type="term" value="F:hydrolase activity, acting on carbon-nitrogen (but not peptide) bonds"/>
    <property type="evidence" value="ECO:0007669"/>
    <property type="project" value="InterPro"/>
</dbReference>
<feature type="domain" description="Amidohydrolase 3" evidence="2">
    <location>
        <begin position="71"/>
        <end position="312"/>
    </location>
</feature>
<feature type="domain" description="Amidohydrolase 3" evidence="2">
    <location>
        <begin position="418"/>
        <end position="546"/>
    </location>
</feature>
<dbReference type="Pfam" id="PF07969">
    <property type="entry name" value="Amidohydro_3"/>
    <property type="match status" value="2"/>
</dbReference>
<dbReference type="CDD" id="cd01297">
    <property type="entry name" value="D-aminoacylase"/>
    <property type="match status" value="1"/>
</dbReference>
<dbReference type="InterPro" id="IPR013108">
    <property type="entry name" value="Amidohydro_3"/>
</dbReference>
<accession>A0A9P4QFE9</accession>
<comment type="caution">
    <text evidence="3">The sequence shown here is derived from an EMBL/GenBank/DDBJ whole genome shotgun (WGS) entry which is preliminary data.</text>
</comment>
<organism evidence="3 4">
    <name type="scientific">Polychaeton citri CBS 116435</name>
    <dbReference type="NCBI Taxonomy" id="1314669"/>
    <lineage>
        <taxon>Eukaryota</taxon>
        <taxon>Fungi</taxon>
        <taxon>Dikarya</taxon>
        <taxon>Ascomycota</taxon>
        <taxon>Pezizomycotina</taxon>
        <taxon>Dothideomycetes</taxon>
        <taxon>Dothideomycetidae</taxon>
        <taxon>Capnodiales</taxon>
        <taxon>Capnodiaceae</taxon>
        <taxon>Polychaeton</taxon>
    </lineage>
</organism>
<proteinExistence type="inferred from homology"/>
<comment type="similarity">
    <text evidence="1">Belongs to the metallo-dependent hydrolases superfamily. Hydantoinase/dihydropyrimidinase family.</text>
</comment>
<dbReference type="EMBL" id="MU003770">
    <property type="protein sequence ID" value="KAF2724840.1"/>
    <property type="molecule type" value="Genomic_DNA"/>
</dbReference>
<dbReference type="OrthoDB" id="194468at2759"/>
<evidence type="ECO:0000313" key="3">
    <source>
        <dbReference type="EMBL" id="KAF2724840.1"/>
    </source>
</evidence>
<dbReference type="InterPro" id="IPR050378">
    <property type="entry name" value="Metallo-dep_Hydrolases_sf"/>
</dbReference>
<reference evidence="3" key="1">
    <citation type="journal article" date="2020" name="Stud. Mycol.">
        <title>101 Dothideomycetes genomes: a test case for predicting lifestyles and emergence of pathogens.</title>
        <authorList>
            <person name="Haridas S."/>
            <person name="Albert R."/>
            <person name="Binder M."/>
            <person name="Bloem J."/>
            <person name="Labutti K."/>
            <person name="Salamov A."/>
            <person name="Andreopoulos B."/>
            <person name="Baker S."/>
            <person name="Barry K."/>
            <person name="Bills G."/>
            <person name="Bluhm B."/>
            <person name="Cannon C."/>
            <person name="Castanera R."/>
            <person name="Culley D."/>
            <person name="Daum C."/>
            <person name="Ezra D."/>
            <person name="Gonzalez J."/>
            <person name="Henrissat B."/>
            <person name="Kuo A."/>
            <person name="Liang C."/>
            <person name="Lipzen A."/>
            <person name="Lutzoni F."/>
            <person name="Magnuson J."/>
            <person name="Mondo S."/>
            <person name="Nolan M."/>
            <person name="Ohm R."/>
            <person name="Pangilinan J."/>
            <person name="Park H.-J."/>
            <person name="Ramirez L."/>
            <person name="Alfaro M."/>
            <person name="Sun H."/>
            <person name="Tritt A."/>
            <person name="Yoshinaga Y."/>
            <person name="Zwiers L.-H."/>
            <person name="Turgeon B."/>
            <person name="Goodwin S."/>
            <person name="Spatafora J."/>
            <person name="Crous P."/>
            <person name="Grigoriev I."/>
        </authorList>
    </citation>
    <scope>NUCLEOTIDE SEQUENCE</scope>
    <source>
        <strain evidence="3">CBS 116435</strain>
    </source>
</reference>
<dbReference type="PANTHER" id="PTHR11647">
    <property type="entry name" value="HYDRANTOINASE/DIHYDROPYRIMIDINASE FAMILY MEMBER"/>
    <property type="match status" value="1"/>
</dbReference>
<dbReference type="InterPro" id="IPR011059">
    <property type="entry name" value="Metal-dep_hydrolase_composite"/>
</dbReference>
<dbReference type="SUPFAM" id="SSF51556">
    <property type="entry name" value="Metallo-dependent hydrolases"/>
    <property type="match status" value="1"/>
</dbReference>
<name>A0A9P4QFE9_9PEZI</name>
<protein>
    <submittedName>
        <fullName evidence="3">N-acyl-D-amino-acid deacylase</fullName>
    </submittedName>
</protein>
<dbReference type="AlphaFoldDB" id="A0A9P4QFE9"/>
<dbReference type="InterPro" id="IPR032466">
    <property type="entry name" value="Metal_Hydrolase"/>
</dbReference>
<sequence length="574" mass="62721">MAAFQSGDTIFADCTIIDGSGVTPRYVASVLVRDGIIKGISRGAAYTTKRLEQAKQNGVKLVDCEAGKWCLSPGFIDMHAHSDLSLLGSGDPERKHEAKISQGVTTEVIGQDGISYAPVDDAAMDRVKKQIAGWNGLPSEKNFFNRWRTVKQYLDVLDSEKAATNAAFLVPQGNLRILTVGYKSREATKKEIDAMKAILRKSLEEGAVGMSSGLTYVPGSFATFNELAQLCEVVKEFDGYYSPHHRSYGKGAMDAYREMIDLAKQTGVRLHLTHATLNHAENEGKADELLIVLDEALAAGCDISLDTYPYLPGSTTLASLLPNWASSAEDKLALLKDPKQLEKIKNHCLVTGSDGCMGCTLNWNIIEIGGVAKQSLAPKYVGKRLAQIAEELGKDPFDTFIEILKEDDFSSTIIQHAGHESNVRKIMRHRVHTGGSDGILTSTKPHPRGWGTFPRYLGHYGRDLARGKQRDIYIASGEDGHFEDAVAHLTSRPAAILKLKDRGLVQEGYCADLVLFDPIVVRDAATFAKPKQPAKGIRFVMVNGVLAVNEGKTNASRSGRTIRLRKQGSEYVVK</sequence>
<dbReference type="Proteomes" id="UP000799441">
    <property type="component" value="Unassembled WGS sequence"/>
</dbReference>
<evidence type="ECO:0000256" key="1">
    <source>
        <dbReference type="ARBA" id="ARBA00008829"/>
    </source>
</evidence>
<dbReference type="Gene3D" id="3.20.20.140">
    <property type="entry name" value="Metal-dependent hydrolases"/>
    <property type="match status" value="2"/>
</dbReference>
<evidence type="ECO:0000313" key="4">
    <source>
        <dbReference type="Proteomes" id="UP000799441"/>
    </source>
</evidence>
<dbReference type="SUPFAM" id="SSF51338">
    <property type="entry name" value="Composite domain of metallo-dependent hydrolases"/>
    <property type="match status" value="1"/>
</dbReference>
<keyword evidence="4" id="KW-1185">Reference proteome</keyword>
<evidence type="ECO:0000259" key="2">
    <source>
        <dbReference type="Pfam" id="PF07969"/>
    </source>
</evidence>